<keyword evidence="5 6" id="KW-0408">Iron</keyword>
<dbReference type="AlphaFoldDB" id="A0A9X3E5D3"/>
<feature type="binding site" description="axial binding residue" evidence="6">
    <location>
        <position position="139"/>
    </location>
    <ligand>
        <name>heme c</name>
        <dbReference type="ChEBI" id="CHEBI:61717"/>
    </ligand>
    <ligandPart>
        <name>Fe</name>
        <dbReference type="ChEBI" id="CHEBI:18248"/>
    </ligandPart>
</feature>
<comment type="caution">
    <text evidence="9">The sequence shown here is derived from an EMBL/GenBank/DDBJ whole genome shotgun (WGS) entry which is preliminary data.</text>
</comment>
<feature type="signal peptide" evidence="8">
    <location>
        <begin position="1"/>
        <end position="22"/>
    </location>
</feature>
<reference evidence="9" key="1">
    <citation type="submission" date="2022-11" db="EMBL/GenBank/DDBJ databases">
        <title>Biodiversity and phylogenetic relationships of bacteria.</title>
        <authorList>
            <person name="Machado R.A.R."/>
            <person name="Bhat A."/>
            <person name="Loulou A."/>
            <person name="Kallel S."/>
        </authorList>
    </citation>
    <scope>NUCLEOTIDE SEQUENCE</scope>
    <source>
        <strain evidence="9">K-TC2</strain>
    </source>
</reference>
<feature type="binding site" description="covalent" evidence="7">
    <location>
        <position position="138"/>
    </location>
    <ligand>
        <name>heme c</name>
        <dbReference type="ChEBI" id="CHEBI:61717"/>
    </ligand>
</feature>
<evidence type="ECO:0000256" key="3">
    <source>
        <dbReference type="ARBA" id="ARBA00022723"/>
    </source>
</evidence>
<evidence type="ECO:0000256" key="6">
    <source>
        <dbReference type="PIRSR" id="PIRSR000027-1"/>
    </source>
</evidence>
<dbReference type="InterPro" id="IPR015984">
    <property type="entry name" value="Cyt_c_prime_subgr"/>
</dbReference>
<keyword evidence="2 7" id="KW-0349">Heme</keyword>
<protein>
    <submittedName>
        <fullName evidence="9">Cytochrome c</fullName>
    </submittedName>
</protein>
<dbReference type="InterPro" id="IPR012127">
    <property type="entry name" value="Cyt_c_prime"/>
</dbReference>
<accession>A0A9X3E5D3</accession>
<evidence type="ECO:0000256" key="2">
    <source>
        <dbReference type="ARBA" id="ARBA00022617"/>
    </source>
</evidence>
<dbReference type="GO" id="GO:0022900">
    <property type="term" value="P:electron transport chain"/>
    <property type="evidence" value="ECO:0007669"/>
    <property type="project" value="InterPro"/>
</dbReference>
<feature type="chain" id="PRO_5040921476" evidence="8">
    <location>
        <begin position="23"/>
        <end position="147"/>
    </location>
</feature>
<evidence type="ECO:0000256" key="7">
    <source>
        <dbReference type="PIRSR" id="PIRSR000027-2"/>
    </source>
</evidence>
<gene>
    <name evidence="9" type="ORF">OSH07_23335</name>
</gene>
<dbReference type="Proteomes" id="UP001144805">
    <property type="component" value="Unassembled WGS sequence"/>
</dbReference>
<evidence type="ECO:0000256" key="1">
    <source>
        <dbReference type="ARBA" id="ARBA00022448"/>
    </source>
</evidence>
<dbReference type="EMBL" id="JAPKNK010000015">
    <property type="protein sequence ID" value="MCX5572154.1"/>
    <property type="molecule type" value="Genomic_DNA"/>
</dbReference>
<dbReference type="PROSITE" id="PS51009">
    <property type="entry name" value="CYTCII"/>
    <property type="match status" value="1"/>
</dbReference>
<organism evidence="9 10">
    <name type="scientific">Kaistia nematophila</name>
    <dbReference type="NCBI Taxonomy" id="2994654"/>
    <lineage>
        <taxon>Bacteria</taxon>
        <taxon>Pseudomonadati</taxon>
        <taxon>Pseudomonadota</taxon>
        <taxon>Alphaproteobacteria</taxon>
        <taxon>Hyphomicrobiales</taxon>
        <taxon>Kaistiaceae</taxon>
        <taxon>Kaistia</taxon>
    </lineage>
</organism>
<dbReference type="PIRSF" id="PIRSF000027">
    <property type="entry name" value="Cytc_c_prime"/>
    <property type="match status" value="1"/>
</dbReference>
<dbReference type="Gene3D" id="1.20.120.10">
    <property type="entry name" value="Cytochrome c/b562"/>
    <property type="match status" value="1"/>
</dbReference>
<dbReference type="PRINTS" id="PR00608">
    <property type="entry name" value="CYTCHROMECII"/>
</dbReference>
<dbReference type="GO" id="GO:0020037">
    <property type="term" value="F:heme binding"/>
    <property type="evidence" value="ECO:0007669"/>
    <property type="project" value="InterPro"/>
</dbReference>
<evidence type="ECO:0000313" key="10">
    <source>
        <dbReference type="Proteomes" id="UP001144805"/>
    </source>
</evidence>
<dbReference type="GO" id="GO:0005506">
    <property type="term" value="F:iron ion binding"/>
    <property type="evidence" value="ECO:0007669"/>
    <property type="project" value="InterPro"/>
</dbReference>
<keyword evidence="10" id="KW-1185">Reference proteome</keyword>
<evidence type="ECO:0000256" key="4">
    <source>
        <dbReference type="ARBA" id="ARBA00022982"/>
    </source>
</evidence>
<evidence type="ECO:0000256" key="5">
    <source>
        <dbReference type="ARBA" id="ARBA00023004"/>
    </source>
</evidence>
<dbReference type="Pfam" id="PF01322">
    <property type="entry name" value="Cytochrom_C_2"/>
    <property type="match status" value="1"/>
</dbReference>
<dbReference type="RefSeq" id="WP_266341116.1">
    <property type="nucleotide sequence ID" value="NZ_JAPKNK010000015.1"/>
</dbReference>
<name>A0A9X3E5D3_9HYPH</name>
<evidence type="ECO:0000256" key="8">
    <source>
        <dbReference type="SAM" id="SignalP"/>
    </source>
</evidence>
<feature type="binding site" description="covalent" evidence="7">
    <location>
        <position position="135"/>
    </location>
    <ligand>
        <name>heme c</name>
        <dbReference type="ChEBI" id="CHEBI:61717"/>
    </ligand>
</feature>
<dbReference type="SUPFAM" id="SSF47175">
    <property type="entry name" value="Cytochromes"/>
    <property type="match status" value="1"/>
</dbReference>
<dbReference type="GO" id="GO:0042597">
    <property type="term" value="C:periplasmic space"/>
    <property type="evidence" value="ECO:0007669"/>
    <property type="project" value="InterPro"/>
</dbReference>
<evidence type="ECO:0000313" key="9">
    <source>
        <dbReference type="EMBL" id="MCX5572154.1"/>
    </source>
</evidence>
<keyword evidence="4" id="KW-0249">Electron transport</keyword>
<keyword evidence="3 6" id="KW-0479">Metal-binding</keyword>
<proteinExistence type="predicted"/>
<comment type="PTM">
    <text evidence="7">Binds 1 heme group per subunit.</text>
</comment>
<dbReference type="InterPro" id="IPR010980">
    <property type="entry name" value="Cyt_c/b562"/>
</dbReference>
<dbReference type="GO" id="GO:0009055">
    <property type="term" value="F:electron transfer activity"/>
    <property type="evidence" value="ECO:0007669"/>
    <property type="project" value="InterPro"/>
</dbReference>
<keyword evidence="1" id="KW-0813">Transport</keyword>
<keyword evidence="8" id="KW-0732">Signal</keyword>
<sequence length="147" mass="14826">MQFKIILAGLALTLGAAGLAHGADDVIAQRQALMKDNAGAAKTIFQMVQGKTPYDAAAAQAAFEKIAADIKTFPTLFPEGSDQGKTTASPAIWQDKAGFEAIAAKMGAAATAGAAAAAGGLDAIKASAGEVGASCQSCHEKFRIKKS</sequence>
<dbReference type="InterPro" id="IPR002321">
    <property type="entry name" value="Cyt_c_II"/>
</dbReference>